<keyword evidence="3" id="KW-0949">S-adenosyl-L-methionine</keyword>
<evidence type="ECO:0000256" key="3">
    <source>
        <dbReference type="ARBA" id="ARBA00022691"/>
    </source>
</evidence>
<dbReference type="Proteomes" id="UP000027822">
    <property type="component" value="Unassembled WGS sequence"/>
</dbReference>
<dbReference type="PANTHER" id="PTHR43167">
    <property type="entry name" value="PUTATIVE (AFU_ORTHOLOGUE AFUA_6G01830)-RELATED"/>
    <property type="match status" value="1"/>
</dbReference>
<dbReference type="AlphaFoldDB" id="A0A073JSY5"/>
<dbReference type="RefSeq" id="WP_034641448.1">
    <property type="nucleotide sequence ID" value="NZ_CBCSJC010000013.1"/>
</dbReference>
<dbReference type="Pfam" id="PF01596">
    <property type="entry name" value="Methyltransf_3"/>
    <property type="match status" value="1"/>
</dbReference>
<dbReference type="STRING" id="574376.BAMA_06425"/>
<dbReference type="PROSITE" id="PS51682">
    <property type="entry name" value="SAM_OMT_I"/>
    <property type="match status" value="1"/>
</dbReference>
<dbReference type="PANTHER" id="PTHR43167:SF1">
    <property type="entry name" value="PUTATIVE (AFU_ORTHOLOGUE AFUA_6G01830)-RELATED"/>
    <property type="match status" value="1"/>
</dbReference>
<reference evidence="4 5" key="1">
    <citation type="submission" date="2014-06" db="EMBL/GenBank/DDBJ databases">
        <title>Draft genome sequence of Bacillus manliponensis JCM 15802 (MCCC 1A00708).</title>
        <authorList>
            <person name="Lai Q."/>
            <person name="Liu Y."/>
            <person name="Shao Z."/>
        </authorList>
    </citation>
    <scope>NUCLEOTIDE SEQUENCE [LARGE SCALE GENOMIC DNA]</scope>
    <source>
        <strain evidence="4 5">JCM 15802</strain>
    </source>
</reference>
<evidence type="ECO:0000256" key="1">
    <source>
        <dbReference type="ARBA" id="ARBA00022603"/>
    </source>
</evidence>
<protein>
    <submittedName>
        <fullName evidence="4">Methyltransferase</fullName>
    </submittedName>
</protein>
<evidence type="ECO:0000313" key="4">
    <source>
        <dbReference type="EMBL" id="KEK18194.1"/>
    </source>
</evidence>
<organism evidence="4 5">
    <name type="scientific">Bacillus manliponensis</name>
    <dbReference type="NCBI Taxonomy" id="574376"/>
    <lineage>
        <taxon>Bacteria</taxon>
        <taxon>Bacillati</taxon>
        <taxon>Bacillota</taxon>
        <taxon>Bacilli</taxon>
        <taxon>Bacillales</taxon>
        <taxon>Bacillaceae</taxon>
        <taxon>Bacillus</taxon>
        <taxon>Bacillus cereus group</taxon>
    </lineage>
</organism>
<dbReference type="SUPFAM" id="SSF53335">
    <property type="entry name" value="S-adenosyl-L-methionine-dependent methyltransferases"/>
    <property type="match status" value="1"/>
</dbReference>
<accession>A0A073JSY5</accession>
<dbReference type="GO" id="GO:0008171">
    <property type="term" value="F:O-methyltransferase activity"/>
    <property type="evidence" value="ECO:0007669"/>
    <property type="project" value="InterPro"/>
</dbReference>
<dbReference type="Gene3D" id="3.40.50.150">
    <property type="entry name" value="Vaccinia Virus protein VP39"/>
    <property type="match status" value="1"/>
</dbReference>
<proteinExistence type="predicted"/>
<dbReference type="CDD" id="cd02440">
    <property type="entry name" value="AdoMet_MTases"/>
    <property type="match status" value="1"/>
</dbReference>
<keyword evidence="2 4" id="KW-0808">Transferase</keyword>
<dbReference type="InterPro" id="IPR002935">
    <property type="entry name" value="SAM_O-MeTrfase"/>
</dbReference>
<evidence type="ECO:0000313" key="5">
    <source>
        <dbReference type="Proteomes" id="UP000027822"/>
    </source>
</evidence>
<comment type="caution">
    <text evidence="4">The sequence shown here is derived from an EMBL/GenBank/DDBJ whole genome shotgun (WGS) entry which is preliminary data.</text>
</comment>
<dbReference type="GO" id="GO:0032259">
    <property type="term" value="P:methylation"/>
    <property type="evidence" value="ECO:0007669"/>
    <property type="project" value="UniProtKB-KW"/>
</dbReference>
<dbReference type="EMBL" id="JOTN01000016">
    <property type="protein sequence ID" value="KEK18194.1"/>
    <property type="molecule type" value="Genomic_DNA"/>
</dbReference>
<name>A0A073JSY5_9BACI</name>
<dbReference type="OrthoDB" id="9799672at2"/>
<keyword evidence="5" id="KW-1185">Reference proteome</keyword>
<keyword evidence="1 4" id="KW-0489">Methyltransferase</keyword>
<gene>
    <name evidence="4" type="ORF">BAMA_06425</name>
</gene>
<dbReference type="InterPro" id="IPR029063">
    <property type="entry name" value="SAM-dependent_MTases_sf"/>
</dbReference>
<dbReference type="eggNOG" id="COG4122">
    <property type="taxonomic scope" value="Bacteria"/>
</dbReference>
<sequence>MELDQLLLQLEKFGVEHDRVKTKREERFRNISRDMGQFLFTLVKGCNRKKILEIGTSNGFSTLWLASAAKENGGTVTTVELSSDRISQALENFKLANFTNQIDIHHQEAGAFLEVQPPKLYDFIFLDAERTQYVWWWENIKRILMPGGLIVIDNAISHEEELQPFFRLIKEDETFKGVLVPLGTGAYFVRKESDSGVEKTQS</sequence>
<evidence type="ECO:0000256" key="2">
    <source>
        <dbReference type="ARBA" id="ARBA00022679"/>
    </source>
</evidence>